<feature type="transmembrane region" description="Helical" evidence="6">
    <location>
        <begin position="82"/>
        <end position="103"/>
    </location>
</feature>
<dbReference type="AlphaFoldDB" id="A0A6P3XJV1"/>
<gene>
    <name evidence="9 10" type="primary">LOC106746424</name>
</gene>
<evidence type="ECO:0000313" key="10">
    <source>
        <dbReference type="RefSeq" id="XP_014478517.1"/>
    </source>
</evidence>
<proteinExistence type="predicted"/>
<keyword evidence="4 6" id="KW-0472">Membrane</keyword>
<evidence type="ECO:0000256" key="6">
    <source>
        <dbReference type="SAM" id="Phobius"/>
    </source>
</evidence>
<evidence type="ECO:0000313" key="8">
    <source>
        <dbReference type="Proteomes" id="UP000515204"/>
    </source>
</evidence>
<accession>A0A6P3XJV1</accession>
<keyword evidence="2 6" id="KW-0812">Transmembrane</keyword>
<feature type="transmembrane region" description="Helical" evidence="6">
    <location>
        <begin position="209"/>
        <end position="229"/>
    </location>
</feature>
<evidence type="ECO:0000256" key="2">
    <source>
        <dbReference type="ARBA" id="ARBA00022692"/>
    </source>
</evidence>
<feature type="transmembrane region" description="Helical" evidence="6">
    <location>
        <begin position="144"/>
        <end position="164"/>
    </location>
</feature>
<feature type="transmembrane region" description="Helical" evidence="6">
    <location>
        <begin position="54"/>
        <end position="76"/>
    </location>
</feature>
<feature type="transmembrane region" description="Helical" evidence="6">
    <location>
        <begin position="249"/>
        <end position="271"/>
    </location>
</feature>
<comment type="subcellular location">
    <subcellularLocation>
        <location evidence="1">Membrane</location>
        <topology evidence="1">Multi-pass membrane protein</topology>
    </subcellularLocation>
</comment>
<dbReference type="GO" id="GO:0005774">
    <property type="term" value="C:vacuolar membrane"/>
    <property type="evidence" value="ECO:0007669"/>
    <property type="project" value="TreeGrafter"/>
</dbReference>
<evidence type="ECO:0000256" key="5">
    <source>
        <dbReference type="SAM" id="MobiDB-lite"/>
    </source>
</evidence>
<evidence type="ECO:0000313" key="9">
    <source>
        <dbReference type="RefSeq" id="XP_014478516.1"/>
    </source>
</evidence>
<dbReference type="InterPro" id="IPR013057">
    <property type="entry name" value="AA_transpt_TM"/>
</dbReference>
<feature type="transmembrane region" description="Helical" evidence="6">
    <location>
        <begin position="176"/>
        <end position="197"/>
    </location>
</feature>
<evidence type="ECO:0000256" key="3">
    <source>
        <dbReference type="ARBA" id="ARBA00022989"/>
    </source>
</evidence>
<evidence type="ECO:0000256" key="1">
    <source>
        <dbReference type="ARBA" id="ARBA00004141"/>
    </source>
</evidence>
<feature type="region of interest" description="Disordered" evidence="5">
    <location>
        <begin position="1"/>
        <end position="20"/>
    </location>
</feature>
<dbReference type="GO" id="GO:0015179">
    <property type="term" value="F:L-amino acid transmembrane transporter activity"/>
    <property type="evidence" value="ECO:0007669"/>
    <property type="project" value="TreeGrafter"/>
</dbReference>
<feature type="compositionally biased region" description="Polar residues" evidence="5">
    <location>
        <begin position="7"/>
        <end position="20"/>
    </location>
</feature>
<reference evidence="9 10" key="1">
    <citation type="submission" date="2025-04" db="UniProtKB">
        <authorList>
            <consortium name="RefSeq"/>
        </authorList>
    </citation>
    <scope>IDENTIFICATION</scope>
</reference>
<feature type="domain" description="Amino acid transporter transmembrane" evidence="7">
    <location>
        <begin position="51"/>
        <end position="451"/>
    </location>
</feature>
<feature type="transmembrane region" description="Helical" evidence="6">
    <location>
        <begin position="369"/>
        <end position="386"/>
    </location>
</feature>
<dbReference type="PANTHER" id="PTHR22950">
    <property type="entry name" value="AMINO ACID TRANSPORTER"/>
    <property type="match status" value="1"/>
</dbReference>
<dbReference type="KEGG" id="dqu:106746424"/>
<feature type="transmembrane region" description="Helical" evidence="6">
    <location>
        <begin position="283"/>
        <end position="306"/>
    </location>
</feature>
<keyword evidence="3 6" id="KW-1133">Transmembrane helix</keyword>
<organism evidence="8 10">
    <name type="scientific">Dinoponera quadriceps</name>
    <name type="common">South American ant</name>
    <dbReference type="NCBI Taxonomy" id="609295"/>
    <lineage>
        <taxon>Eukaryota</taxon>
        <taxon>Metazoa</taxon>
        <taxon>Ecdysozoa</taxon>
        <taxon>Arthropoda</taxon>
        <taxon>Hexapoda</taxon>
        <taxon>Insecta</taxon>
        <taxon>Pterygota</taxon>
        <taxon>Neoptera</taxon>
        <taxon>Endopterygota</taxon>
        <taxon>Hymenoptera</taxon>
        <taxon>Apocrita</taxon>
        <taxon>Aculeata</taxon>
        <taxon>Formicoidea</taxon>
        <taxon>Formicidae</taxon>
        <taxon>Ponerinae</taxon>
        <taxon>Ponerini</taxon>
        <taxon>Dinoponera</taxon>
    </lineage>
</organism>
<evidence type="ECO:0000256" key="4">
    <source>
        <dbReference type="ARBA" id="ARBA00023136"/>
    </source>
</evidence>
<feature type="transmembrane region" description="Helical" evidence="6">
    <location>
        <begin position="326"/>
        <end position="348"/>
    </location>
</feature>
<dbReference type="Proteomes" id="UP000515204">
    <property type="component" value="Unplaced"/>
</dbReference>
<dbReference type="GeneID" id="106746424"/>
<protein>
    <submittedName>
        <fullName evidence="9 10">Proton-coupled amino acid transporter 1</fullName>
    </submittedName>
</protein>
<dbReference type="PANTHER" id="PTHR22950:SF494">
    <property type="entry name" value="GH04538P"/>
    <property type="match status" value="1"/>
</dbReference>
<dbReference type="OrthoDB" id="1684102at2759"/>
<sequence length="459" mass="50694">MGRMENEQSATDNPMKEFSSSTKIAPTVIGEYREKDELYDPFEHRDKRNTTSDFGALAHLLKSSLGTGILAMPNAIKNGGLLFGGIGTIIISFICAHCVHILVRTSHILCRRTKTPKMNYAETAYAAFLCGPVPVRPWANASKIFVYAALCATYIGGACVYVVFIAESIQQVANYYTSSVVDIRMYILALIPALVLLGQVRNLKYMVPFSMLANICMMTGFAITLYYVFSNIQPISSVKMFSSVEQLPRFFATVIFAIEGIGVVMPVENNMQKPQHFLGCPSVLNITMTIVGSLYTILGVFGYLSYGEKLRGSVTLNLSVEEPLGLSVKILIALAVLFTYGLQFFVSLEIMWNAIKPLISHKYQAMGETLMRISMVMLTVGVASAVPKLDPFISLVGAIFFSVLGISIPAAVETVSCWESHLGTFKWRLWKNGLLILFSLLAMIFGTWVSILDIIDLYK</sequence>
<feature type="transmembrane region" description="Helical" evidence="6">
    <location>
        <begin position="433"/>
        <end position="455"/>
    </location>
</feature>
<name>A0A6P3XJV1_DINQU</name>
<dbReference type="RefSeq" id="XP_014478517.1">
    <property type="nucleotide sequence ID" value="XM_014623031.1"/>
</dbReference>
<evidence type="ECO:0000259" key="7">
    <source>
        <dbReference type="Pfam" id="PF01490"/>
    </source>
</evidence>
<keyword evidence="8" id="KW-1185">Reference proteome</keyword>
<dbReference type="RefSeq" id="XP_014478516.1">
    <property type="nucleotide sequence ID" value="XM_014623030.1"/>
</dbReference>
<feature type="transmembrane region" description="Helical" evidence="6">
    <location>
        <begin position="392"/>
        <end position="412"/>
    </location>
</feature>
<dbReference type="Pfam" id="PF01490">
    <property type="entry name" value="Aa_trans"/>
    <property type="match status" value="1"/>
</dbReference>